<dbReference type="Proteomes" id="UP000439903">
    <property type="component" value="Unassembled WGS sequence"/>
</dbReference>
<keyword evidence="2" id="KW-0547">Nucleotide-binding</keyword>
<dbReference type="AlphaFoldDB" id="A0A8H4AJF4"/>
<dbReference type="OrthoDB" id="10510858at2759"/>
<evidence type="ECO:0000313" key="3">
    <source>
        <dbReference type="Proteomes" id="UP000439903"/>
    </source>
</evidence>
<sequence length="103" mass="11933">MSNMRNKRASAISPNMVNTNVNDSSENNLPIIDCELLQKFRDTINKLKNSQCKTCYERFSSIDFFGEEYHRCYNEKVSSKKFLTENSMDPGEVPQELTGLRIE</sequence>
<reference evidence="2 3" key="1">
    <citation type="journal article" date="2019" name="Environ. Microbiol.">
        <title>At the nexus of three kingdoms: the genome of the mycorrhizal fungus Gigaspora margarita provides insights into plant, endobacterial and fungal interactions.</title>
        <authorList>
            <person name="Venice F."/>
            <person name="Ghignone S."/>
            <person name="Salvioli di Fossalunga A."/>
            <person name="Amselem J."/>
            <person name="Novero M."/>
            <person name="Xianan X."/>
            <person name="Sedzielewska Toro K."/>
            <person name="Morin E."/>
            <person name="Lipzen A."/>
            <person name="Grigoriev I.V."/>
            <person name="Henrissat B."/>
            <person name="Martin F.M."/>
            <person name="Bonfante P."/>
        </authorList>
    </citation>
    <scope>NUCLEOTIDE SEQUENCE [LARGE SCALE GENOMIC DNA]</scope>
    <source>
        <strain evidence="2 3">BEG34</strain>
    </source>
</reference>
<name>A0A8H4AJF4_GIGMA</name>
<protein>
    <submittedName>
        <fullName evidence="2">ATP-dependent DNA helicase pif1-like</fullName>
    </submittedName>
</protein>
<evidence type="ECO:0000256" key="1">
    <source>
        <dbReference type="SAM" id="MobiDB-lite"/>
    </source>
</evidence>
<organism evidence="2 3">
    <name type="scientific">Gigaspora margarita</name>
    <dbReference type="NCBI Taxonomy" id="4874"/>
    <lineage>
        <taxon>Eukaryota</taxon>
        <taxon>Fungi</taxon>
        <taxon>Fungi incertae sedis</taxon>
        <taxon>Mucoromycota</taxon>
        <taxon>Glomeromycotina</taxon>
        <taxon>Glomeromycetes</taxon>
        <taxon>Diversisporales</taxon>
        <taxon>Gigasporaceae</taxon>
        <taxon>Gigaspora</taxon>
    </lineage>
</organism>
<feature type="region of interest" description="Disordered" evidence="1">
    <location>
        <begin position="1"/>
        <end position="22"/>
    </location>
</feature>
<evidence type="ECO:0000313" key="2">
    <source>
        <dbReference type="EMBL" id="KAF0502813.1"/>
    </source>
</evidence>
<feature type="compositionally biased region" description="Polar residues" evidence="1">
    <location>
        <begin position="12"/>
        <end position="22"/>
    </location>
</feature>
<keyword evidence="2" id="KW-0067">ATP-binding</keyword>
<keyword evidence="3" id="KW-1185">Reference proteome</keyword>
<dbReference type="GO" id="GO:0004386">
    <property type="term" value="F:helicase activity"/>
    <property type="evidence" value="ECO:0007669"/>
    <property type="project" value="UniProtKB-KW"/>
</dbReference>
<dbReference type="EMBL" id="WTPW01000522">
    <property type="protein sequence ID" value="KAF0502813.1"/>
    <property type="molecule type" value="Genomic_DNA"/>
</dbReference>
<keyword evidence="2" id="KW-0378">Hydrolase</keyword>
<keyword evidence="2" id="KW-0347">Helicase</keyword>
<proteinExistence type="predicted"/>
<gene>
    <name evidence="2" type="ORF">F8M41_019782</name>
</gene>
<comment type="caution">
    <text evidence="2">The sequence shown here is derived from an EMBL/GenBank/DDBJ whole genome shotgun (WGS) entry which is preliminary data.</text>
</comment>
<accession>A0A8H4AJF4</accession>